<reference evidence="8 9" key="1">
    <citation type="submission" date="2019-03" db="EMBL/GenBank/DDBJ databases">
        <title>Genomic Encyclopedia of Type Strains, Phase IV (KMG-IV): sequencing the most valuable type-strain genomes for metagenomic binning, comparative biology and taxonomic classification.</title>
        <authorList>
            <person name="Goeker M."/>
        </authorList>
    </citation>
    <scope>NUCLEOTIDE SEQUENCE [LARGE SCALE GENOMIC DNA]</scope>
    <source>
        <strain evidence="8 9">DSM 18577</strain>
    </source>
</reference>
<comment type="caution">
    <text evidence="8">The sequence shown here is derived from an EMBL/GenBank/DDBJ whole genome shotgun (WGS) entry which is preliminary data.</text>
</comment>
<evidence type="ECO:0000256" key="2">
    <source>
        <dbReference type="ARBA" id="ARBA00022448"/>
    </source>
</evidence>
<dbReference type="InterPro" id="IPR011701">
    <property type="entry name" value="MFS"/>
</dbReference>
<feature type="domain" description="Major facilitator superfamily (MFS) profile" evidence="7">
    <location>
        <begin position="16"/>
        <end position="452"/>
    </location>
</feature>
<dbReference type="InterPro" id="IPR020846">
    <property type="entry name" value="MFS_dom"/>
</dbReference>
<feature type="transmembrane region" description="Helical" evidence="6">
    <location>
        <begin position="305"/>
        <end position="326"/>
    </location>
</feature>
<accession>A0A4R1JA27</accession>
<sequence>MNNSFDGLALPQRIGAVVTVILGLIMAVLDGTITNVALPSISHSLHIADSASIWIINAYQLAIVMLLLPFSSLGERIGYRRIYLFGLVVFSLTSFMCSQASTLTELTIARVLQGIGAAALMSVSTALIRTIYPKKLLGQGMAINSLAVAASLAAGPTLAAAILAIANWPWLFAVNVPIGMIAAVIGHHFLPDNPIKGQQRFKLSALILNALSFGALMFALMGYAQQFSLIWVAISLLTFVIVSPLFIRTQRHLDAPLLPLDLLKLPMFRWSVITSILAFSSQMLAMVALPFYFQRILHLDQVQTGLLLTPWPIGTIVMAPLAGRWVNKVHGGILGGIGMFIFALGLLVCALLPLGVPMIFVGLSMFTCGVGFGFFQAPHNHTLISAAPTSRSGGASGMQSTARLVGQTFGAALVALLFNLFAGHGTHAALIAAGAFASIAILTSIYRVKLVKQYS</sequence>
<evidence type="ECO:0000256" key="5">
    <source>
        <dbReference type="ARBA" id="ARBA00023136"/>
    </source>
</evidence>
<feature type="transmembrane region" description="Helical" evidence="6">
    <location>
        <begin position="428"/>
        <end position="448"/>
    </location>
</feature>
<evidence type="ECO:0000256" key="6">
    <source>
        <dbReference type="SAM" id="Phobius"/>
    </source>
</evidence>
<dbReference type="PANTHER" id="PTHR42718">
    <property type="entry name" value="MAJOR FACILITATOR SUPERFAMILY MULTIDRUG TRANSPORTER MFSC"/>
    <property type="match status" value="1"/>
</dbReference>
<dbReference type="GO" id="GO:0022857">
    <property type="term" value="F:transmembrane transporter activity"/>
    <property type="evidence" value="ECO:0007669"/>
    <property type="project" value="InterPro"/>
</dbReference>
<feature type="transmembrane region" description="Helical" evidence="6">
    <location>
        <begin position="268"/>
        <end position="293"/>
    </location>
</feature>
<feature type="transmembrane region" description="Helical" evidence="6">
    <location>
        <begin position="140"/>
        <end position="164"/>
    </location>
</feature>
<feature type="transmembrane region" description="Helical" evidence="6">
    <location>
        <begin position="333"/>
        <end position="353"/>
    </location>
</feature>
<feature type="transmembrane region" description="Helical" evidence="6">
    <location>
        <begin position="203"/>
        <end position="223"/>
    </location>
</feature>
<feature type="transmembrane region" description="Helical" evidence="6">
    <location>
        <begin position="107"/>
        <end position="128"/>
    </location>
</feature>
<comment type="subcellular location">
    <subcellularLocation>
        <location evidence="1">Membrane</location>
        <topology evidence="1">Multi-pass membrane protein</topology>
    </subcellularLocation>
</comment>
<feature type="transmembrane region" description="Helical" evidence="6">
    <location>
        <begin position="170"/>
        <end position="191"/>
    </location>
</feature>
<feature type="transmembrane region" description="Helical" evidence="6">
    <location>
        <begin position="12"/>
        <end position="31"/>
    </location>
</feature>
<feature type="transmembrane region" description="Helical" evidence="6">
    <location>
        <begin position="404"/>
        <end position="422"/>
    </location>
</feature>
<dbReference type="PANTHER" id="PTHR42718:SF9">
    <property type="entry name" value="MAJOR FACILITATOR SUPERFAMILY MULTIDRUG TRANSPORTER MFSC"/>
    <property type="match status" value="1"/>
</dbReference>
<feature type="transmembrane region" description="Helical" evidence="6">
    <location>
        <begin position="359"/>
        <end position="375"/>
    </location>
</feature>
<evidence type="ECO:0000313" key="8">
    <source>
        <dbReference type="EMBL" id="TCK47472.1"/>
    </source>
</evidence>
<dbReference type="Gene3D" id="1.20.1250.20">
    <property type="entry name" value="MFS general substrate transporter like domains"/>
    <property type="match status" value="1"/>
</dbReference>
<organism evidence="8 9">
    <name type="scientific">Celerinatantimonas diazotrophica</name>
    <dbReference type="NCBI Taxonomy" id="412034"/>
    <lineage>
        <taxon>Bacteria</taxon>
        <taxon>Pseudomonadati</taxon>
        <taxon>Pseudomonadota</taxon>
        <taxon>Gammaproteobacteria</taxon>
        <taxon>Celerinatantimonadaceae</taxon>
        <taxon>Celerinatantimonas</taxon>
    </lineage>
</organism>
<dbReference type="Gene3D" id="1.20.1720.10">
    <property type="entry name" value="Multidrug resistance protein D"/>
    <property type="match status" value="1"/>
</dbReference>
<dbReference type="EMBL" id="SMGD01000014">
    <property type="protein sequence ID" value="TCK47472.1"/>
    <property type="molecule type" value="Genomic_DNA"/>
</dbReference>
<dbReference type="FunFam" id="1.20.1720.10:FF:000011">
    <property type="entry name" value="Transporter, major facilitator family"/>
    <property type="match status" value="1"/>
</dbReference>
<dbReference type="GO" id="GO:0016020">
    <property type="term" value="C:membrane"/>
    <property type="evidence" value="ECO:0007669"/>
    <property type="project" value="UniProtKB-SubCell"/>
</dbReference>
<evidence type="ECO:0000313" key="9">
    <source>
        <dbReference type="Proteomes" id="UP000295565"/>
    </source>
</evidence>
<dbReference type="InterPro" id="IPR036259">
    <property type="entry name" value="MFS_trans_sf"/>
</dbReference>
<dbReference type="SUPFAM" id="SSF103473">
    <property type="entry name" value="MFS general substrate transporter"/>
    <property type="match status" value="1"/>
</dbReference>
<keyword evidence="5 6" id="KW-0472">Membrane</keyword>
<dbReference type="OrthoDB" id="9812221at2"/>
<evidence type="ECO:0000259" key="7">
    <source>
        <dbReference type="PROSITE" id="PS50850"/>
    </source>
</evidence>
<dbReference type="AlphaFoldDB" id="A0A4R1JA27"/>
<name>A0A4R1JA27_9GAMM</name>
<dbReference type="CDD" id="cd17321">
    <property type="entry name" value="MFS_MMR_MDR_like"/>
    <property type="match status" value="1"/>
</dbReference>
<evidence type="ECO:0000256" key="1">
    <source>
        <dbReference type="ARBA" id="ARBA00004141"/>
    </source>
</evidence>
<dbReference type="Pfam" id="PF07690">
    <property type="entry name" value="MFS_1"/>
    <property type="match status" value="1"/>
</dbReference>
<evidence type="ECO:0000256" key="3">
    <source>
        <dbReference type="ARBA" id="ARBA00022692"/>
    </source>
</evidence>
<dbReference type="PROSITE" id="PS50850">
    <property type="entry name" value="MFS"/>
    <property type="match status" value="1"/>
</dbReference>
<feature type="transmembrane region" description="Helical" evidence="6">
    <location>
        <begin position="229"/>
        <end position="247"/>
    </location>
</feature>
<keyword evidence="2" id="KW-0813">Transport</keyword>
<keyword evidence="9" id="KW-1185">Reference proteome</keyword>
<dbReference type="RefSeq" id="WP_131913288.1">
    <property type="nucleotide sequence ID" value="NZ_OU594967.1"/>
</dbReference>
<protein>
    <submittedName>
        <fullName evidence="8">DHA2 family multidrug resistance protein-like MFS transporter</fullName>
    </submittedName>
</protein>
<proteinExistence type="predicted"/>
<feature type="transmembrane region" description="Helical" evidence="6">
    <location>
        <begin position="82"/>
        <end position="101"/>
    </location>
</feature>
<feature type="transmembrane region" description="Helical" evidence="6">
    <location>
        <begin position="51"/>
        <end position="70"/>
    </location>
</feature>
<dbReference type="Proteomes" id="UP000295565">
    <property type="component" value="Unassembled WGS sequence"/>
</dbReference>
<keyword evidence="4 6" id="KW-1133">Transmembrane helix</keyword>
<gene>
    <name evidence="8" type="ORF">EV690_2499</name>
</gene>
<keyword evidence="3 6" id="KW-0812">Transmembrane</keyword>
<evidence type="ECO:0000256" key="4">
    <source>
        <dbReference type="ARBA" id="ARBA00022989"/>
    </source>
</evidence>